<feature type="transmembrane region" description="Helical" evidence="7">
    <location>
        <begin position="142"/>
        <end position="164"/>
    </location>
</feature>
<dbReference type="PANTHER" id="PTHR13084">
    <property type="entry name" value="T-CELL LYMPHOMA BREAKPOINT-ASSOCIATED TARGET 1-RELATED"/>
    <property type="match status" value="1"/>
</dbReference>
<dbReference type="InterPro" id="IPR008516">
    <property type="entry name" value="Na/K-Atpase_Interacting"/>
</dbReference>
<accession>A0A0T6AXI5</accession>
<evidence type="ECO:0000256" key="7">
    <source>
        <dbReference type="RuleBase" id="RU368041"/>
    </source>
</evidence>
<dbReference type="AlphaFoldDB" id="A0A0T6AXI5"/>
<keyword evidence="3 7" id="KW-1003">Cell membrane</keyword>
<gene>
    <name evidence="8" type="ORF">AMK59_6788</name>
</gene>
<organism evidence="8 9">
    <name type="scientific">Oryctes borbonicus</name>
    <dbReference type="NCBI Taxonomy" id="1629725"/>
    <lineage>
        <taxon>Eukaryota</taxon>
        <taxon>Metazoa</taxon>
        <taxon>Ecdysozoa</taxon>
        <taxon>Arthropoda</taxon>
        <taxon>Hexapoda</taxon>
        <taxon>Insecta</taxon>
        <taxon>Pterygota</taxon>
        <taxon>Neoptera</taxon>
        <taxon>Endopterygota</taxon>
        <taxon>Coleoptera</taxon>
        <taxon>Polyphaga</taxon>
        <taxon>Scarabaeiformia</taxon>
        <taxon>Scarabaeidae</taxon>
        <taxon>Dynastinae</taxon>
        <taxon>Oryctes</taxon>
    </lineage>
</organism>
<evidence type="ECO:0000313" key="8">
    <source>
        <dbReference type="EMBL" id="KRT79834.1"/>
    </source>
</evidence>
<evidence type="ECO:0000256" key="3">
    <source>
        <dbReference type="ARBA" id="ARBA00022475"/>
    </source>
</evidence>
<dbReference type="EMBL" id="LJIG01022577">
    <property type="protein sequence ID" value="KRT79834.1"/>
    <property type="molecule type" value="Genomic_DNA"/>
</dbReference>
<comment type="caution">
    <text evidence="8">The sequence shown here is derived from an EMBL/GenBank/DDBJ whole genome shotgun (WGS) entry which is preliminary data.</text>
</comment>
<evidence type="ECO:0000256" key="2">
    <source>
        <dbReference type="ARBA" id="ARBA00006364"/>
    </source>
</evidence>
<dbReference type="Pfam" id="PF05640">
    <property type="entry name" value="NKAIN"/>
    <property type="match status" value="1"/>
</dbReference>
<feature type="transmembrane region" description="Helical" evidence="7">
    <location>
        <begin position="34"/>
        <end position="55"/>
    </location>
</feature>
<dbReference type="GO" id="GO:0005886">
    <property type="term" value="C:plasma membrane"/>
    <property type="evidence" value="ECO:0007669"/>
    <property type="project" value="UniProtKB-SubCell"/>
</dbReference>
<evidence type="ECO:0000256" key="6">
    <source>
        <dbReference type="ARBA" id="ARBA00023136"/>
    </source>
</evidence>
<evidence type="ECO:0000256" key="4">
    <source>
        <dbReference type="ARBA" id="ARBA00022692"/>
    </source>
</evidence>
<evidence type="ECO:0000256" key="5">
    <source>
        <dbReference type="ARBA" id="ARBA00022989"/>
    </source>
</evidence>
<keyword evidence="6 7" id="KW-0472">Membrane</keyword>
<dbReference type="Proteomes" id="UP000051574">
    <property type="component" value="Unassembled WGS sequence"/>
</dbReference>
<feature type="transmembrane region" description="Helical" evidence="7">
    <location>
        <begin position="67"/>
        <end position="89"/>
    </location>
</feature>
<proteinExistence type="inferred from homology"/>
<reference evidence="8 9" key="1">
    <citation type="submission" date="2015-09" db="EMBL/GenBank/DDBJ databases">
        <title>Draft genome of the scarab beetle Oryctes borbonicus.</title>
        <authorList>
            <person name="Meyer J.M."/>
            <person name="Markov G.V."/>
            <person name="Baskaran P."/>
            <person name="Herrmann M."/>
            <person name="Sommer R.J."/>
            <person name="Roedelsperger C."/>
        </authorList>
    </citation>
    <scope>NUCLEOTIDE SEQUENCE [LARGE SCALE GENOMIC DNA]</scope>
    <source>
        <strain evidence="8">OB123</strain>
        <tissue evidence="8">Whole animal</tissue>
    </source>
</reference>
<keyword evidence="9" id="KW-1185">Reference proteome</keyword>
<dbReference type="OrthoDB" id="10050321at2759"/>
<sequence>MEFCTQRYFLLSVCLLQLLSIIQRQVFDFLGYLWIPILLNFFQIIFVIFGFFGSFQYRPKYIISYSVWQIFWLGWNMLLICLYLDVGILNHKDSKILKLDPDSGSWWEHNGPGCKGTLNATTSVPMVTNCLVDYRYVEIFQAGLQCFFAFFGIISGFCLSNMFLEEDDSFNYLGGDGKHPQHLALQPMYVDSASYPLYPISFTGRTDSKNDSLKSSDSEKLRVPIIPNNAYNSNKSKTNYTARSDMIRFQSPVQRANSYDFLDSQSYPKFGGRPKSLYANTLEY</sequence>
<comment type="subcellular location">
    <subcellularLocation>
        <location evidence="1 7">Cell membrane</location>
        <topology evidence="1 7">Multi-pass membrane protein</topology>
    </subcellularLocation>
</comment>
<comment type="similarity">
    <text evidence="2 7">Belongs to the NKAIN family.</text>
</comment>
<keyword evidence="5 7" id="KW-1133">Transmembrane helix</keyword>
<keyword evidence="4 7" id="KW-0812">Transmembrane</keyword>
<dbReference type="GO" id="GO:0002028">
    <property type="term" value="P:regulation of sodium ion transport"/>
    <property type="evidence" value="ECO:0007669"/>
    <property type="project" value="UniProtKB-UniRule"/>
</dbReference>
<evidence type="ECO:0000313" key="9">
    <source>
        <dbReference type="Proteomes" id="UP000051574"/>
    </source>
</evidence>
<dbReference type="PANTHER" id="PTHR13084:SF6">
    <property type="entry name" value="SODIUM_POTASSIUM-TRANSPORTING ATPASE SUBUNIT BETA-1-INTERACTING PROTEIN"/>
    <property type="match status" value="1"/>
</dbReference>
<name>A0A0T6AXI5_9SCAR</name>
<protein>
    <recommendedName>
        <fullName evidence="7">Sodium/potassium-transporting ATPase subunit beta-1-interacting protein</fullName>
        <shortName evidence="7">Na(+)/K(+)-transporting ATPase subunit beta-1-interacting protein</shortName>
    </recommendedName>
</protein>
<evidence type="ECO:0000256" key="1">
    <source>
        <dbReference type="ARBA" id="ARBA00004651"/>
    </source>
</evidence>